<sequence>MKIITMITLALVGLSACCAQTGQKQPAAQERPLTLQSPLLKDEFELFTVQEMGQPLAAHRYLLAKHDETELKIQTAAEFAPLVREITSPADALALVRLLTSQEIRPFLQDIFYSEVHKKSEPQAQAETTPEAQWFALEPEQYAQWGISEPVVTAEEESYKIERFVASYPRTQEQERTPAQLLKIWEWVDTEGQYSMEIQEVIAEGPEVRKILLFTK</sequence>
<feature type="signal peptide" evidence="1">
    <location>
        <begin position="1"/>
        <end position="21"/>
    </location>
</feature>
<keyword evidence="1" id="KW-0732">Signal</keyword>
<evidence type="ECO:0008006" key="4">
    <source>
        <dbReference type="Google" id="ProtNLM"/>
    </source>
</evidence>
<protein>
    <recommendedName>
        <fullName evidence="4">Lipoprotein</fullName>
    </recommendedName>
</protein>
<comment type="caution">
    <text evidence="2">The sequence shown here is derived from an EMBL/GenBank/DDBJ whole genome shotgun (WGS) entry which is preliminary data.</text>
</comment>
<feature type="chain" id="PRO_5039085793" description="Lipoprotein" evidence="1">
    <location>
        <begin position="22"/>
        <end position="216"/>
    </location>
</feature>
<evidence type="ECO:0000256" key="1">
    <source>
        <dbReference type="SAM" id="SignalP"/>
    </source>
</evidence>
<dbReference type="AlphaFoldDB" id="A0A9D5Q6I1"/>
<dbReference type="PROSITE" id="PS51257">
    <property type="entry name" value="PROKAR_LIPOPROTEIN"/>
    <property type="match status" value="1"/>
</dbReference>
<evidence type="ECO:0000313" key="2">
    <source>
        <dbReference type="EMBL" id="MBD3325272.1"/>
    </source>
</evidence>
<accession>A0A9D5Q6I1</accession>
<proteinExistence type="predicted"/>
<reference evidence="2" key="1">
    <citation type="submission" date="2019-11" db="EMBL/GenBank/DDBJ databases">
        <title>Microbial mats filling the niche in hypersaline microbial mats.</title>
        <authorList>
            <person name="Wong H.L."/>
            <person name="Macleod F.I."/>
            <person name="White R.A. III"/>
            <person name="Burns B.P."/>
        </authorList>
    </citation>
    <scope>NUCLEOTIDE SEQUENCE</scope>
    <source>
        <strain evidence="2">Rbin_158</strain>
    </source>
</reference>
<dbReference type="Proteomes" id="UP000649604">
    <property type="component" value="Unassembled WGS sequence"/>
</dbReference>
<evidence type="ECO:0000313" key="3">
    <source>
        <dbReference type="Proteomes" id="UP000649604"/>
    </source>
</evidence>
<dbReference type="EMBL" id="WJJP01000387">
    <property type="protein sequence ID" value="MBD3325272.1"/>
    <property type="molecule type" value="Genomic_DNA"/>
</dbReference>
<organism evidence="2 3">
    <name type="scientific">candidate division KSB3 bacterium</name>
    <dbReference type="NCBI Taxonomy" id="2044937"/>
    <lineage>
        <taxon>Bacteria</taxon>
        <taxon>candidate division KSB3</taxon>
    </lineage>
</organism>
<name>A0A9D5Q6I1_9BACT</name>
<gene>
    <name evidence="2" type="ORF">GF339_11850</name>
</gene>